<dbReference type="Proteomes" id="UP000053244">
    <property type="component" value="Unassembled WGS sequence"/>
</dbReference>
<sequence length="544" mass="56737">MLRLAGSGREALTLIGTGRAAASRPLLTGRETLALLRTGRATALIGRSTVLVRSGATPATPRGRLRSAHAGRETLAGVRPTGPGRETLALIRAAHTGRETLALVGVAHTGRETLALVRTAHTRAETLALLRVPRTCPETLALLRAARTRAEALALVGTTRARAEALALVGVAHTGREGLALLRNRRAAPARGSGRATTLGAASATTGFTGTTRLTGGLLAGARFELRADQVGERRVGRDPDALLLAAPPSTRTGLTGHRDAATGATSPLAGRRHTTGLATVLRTPVGGETVLVRRELTVAAPRRRALNDTRGAVRHRTGPAGYRRSTHTLTARYDRRHHGRGSPDRPPVTGSDPARSGNTRHTVPAAGTVARAALHGASSLARTTRHAARTTLTVAGTTRGTLTGATAGGAARGAVRRPVPARTLLARIRSGRVPGTATGRAVQRSGAQSEPVLRLRVRSGRRSRRPAAHRVRTGRVRAVAVVSRGVRGRTGDRARPATAVGAVRRGMCGHTGDRTRPAAAVRRGMCRHTGDRTRPAAAVRRGV</sequence>
<organism evidence="2 3">
    <name type="scientific">Actinoplanes awajinensis subsp. mycoplanecinus</name>
    <dbReference type="NCBI Taxonomy" id="135947"/>
    <lineage>
        <taxon>Bacteria</taxon>
        <taxon>Bacillati</taxon>
        <taxon>Actinomycetota</taxon>
        <taxon>Actinomycetes</taxon>
        <taxon>Micromonosporales</taxon>
        <taxon>Micromonosporaceae</taxon>
        <taxon>Actinoplanes</taxon>
    </lineage>
</organism>
<feature type="compositionally biased region" description="Low complexity" evidence="1">
    <location>
        <begin position="397"/>
        <end position="406"/>
    </location>
</feature>
<evidence type="ECO:0000313" key="3">
    <source>
        <dbReference type="Proteomes" id="UP000053244"/>
    </source>
</evidence>
<feature type="region of interest" description="Disordered" evidence="1">
    <location>
        <begin position="247"/>
        <end position="271"/>
    </location>
</feature>
<feature type="region of interest" description="Disordered" evidence="1">
    <location>
        <begin position="432"/>
        <end position="451"/>
    </location>
</feature>
<dbReference type="EMBL" id="LLZH01000319">
    <property type="protein sequence ID" value="KUL24711.1"/>
    <property type="molecule type" value="Genomic_DNA"/>
</dbReference>
<protein>
    <submittedName>
        <fullName evidence="2">Uncharacterized protein</fullName>
    </submittedName>
</protein>
<evidence type="ECO:0000313" key="2">
    <source>
        <dbReference type="EMBL" id="KUL24711.1"/>
    </source>
</evidence>
<name>A0A101JDE1_9ACTN</name>
<comment type="caution">
    <text evidence="2">The sequence shown here is derived from an EMBL/GenBank/DDBJ whole genome shotgun (WGS) entry which is preliminary data.</text>
</comment>
<gene>
    <name evidence="2" type="ORF">ADL15_43115</name>
</gene>
<keyword evidence="3" id="KW-1185">Reference proteome</keyword>
<accession>A0A101JDE1</accession>
<dbReference type="AlphaFoldDB" id="A0A101JDE1"/>
<feature type="region of interest" description="Disordered" evidence="1">
    <location>
        <begin position="397"/>
        <end position="417"/>
    </location>
</feature>
<evidence type="ECO:0000256" key="1">
    <source>
        <dbReference type="SAM" id="MobiDB-lite"/>
    </source>
</evidence>
<reference evidence="2 3" key="1">
    <citation type="submission" date="2015-10" db="EMBL/GenBank/DDBJ databases">
        <authorList>
            <person name="Gilbert D.G."/>
        </authorList>
    </citation>
    <scope>NUCLEOTIDE SEQUENCE [LARGE SCALE GENOMIC DNA]</scope>
    <source>
        <strain evidence="2 3">NRRL B-16712</strain>
    </source>
</reference>
<proteinExistence type="predicted"/>
<feature type="region of interest" description="Disordered" evidence="1">
    <location>
        <begin position="311"/>
        <end position="365"/>
    </location>
</feature>